<dbReference type="PANTHER" id="PTHR42998">
    <property type="entry name" value="TYPE I RESTRICTION ENZYME HINDVIIP M PROTEIN-RELATED"/>
    <property type="match status" value="1"/>
</dbReference>
<organism evidence="5 6">
    <name type="scientific">Metamycoplasma hyosynoviae</name>
    <dbReference type="NCBI Taxonomy" id="29559"/>
    <lineage>
        <taxon>Bacteria</taxon>
        <taxon>Bacillati</taxon>
        <taxon>Mycoplasmatota</taxon>
        <taxon>Mycoplasmoidales</taxon>
        <taxon>Metamycoplasmataceae</taxon>
        <taxon>Metamycoplasma</taxon>
    </lineage>
</organism>
<protein>
    <submittedName>
        <fullName evidence="5">Type I restriction-modification system subunit M N-terminal domain-containing protein</fullName>
    </submittedName>
</protein>
<evidence type="ECO:0000256" key="3">
    <source>
        <dbReference type="SAM" id="Phobius"/>
    </source>
</evidence>
<dbReference type="EMBL" id="JASBCP010000002">
    <property type="protein sequence ID" value="MDI3047918.1"/>
    <property type="molecule type" value="Genomic_DNA"/>
</dbReference>
<dbReference type="SUPFAM" id="SSF53335">
    <property type="entry name" value="S-adenosyl-L-methionine-dependent methyltransferases"/>
    <property type="match status" value="1"/>
</dbReference>
<dbReference type="InterPro" id="IPR022749">
    <property type="entry name" value="D12N6_MeTrfase_N"/>
</dbReference>
<dbReference type="InterPro" id="IPR052916">
    <property type="entry name" value="Type-I_RE_MTase_Subunit"/>
</dbReference>
<feature type="transmembrane region" description="Helical" evidence="3">
    <location>
        <begin position="32"/>
        <end position="49"/>
    </location>
</feature>
<comment type="caution">
    <text evidence="5">The sequence shown here is derived from an EMBL/GenBank/DDBJ whole genome shotgun (WGS) entry which is preliminary data.</text>
</comment>
<reference evidence="5" key="1">
    <citation type="submission" date="2023-04" db="EMBL/GenBank/DDBJ databases">
        <title>Genomes of recent Mycoplasma hyosynoviae isolates 2023.</title>
        <authorList>
            <person name="Spergser J."/>
        </authorList>
    </citation>
    <scope>NUCLEOTIDE SEQUENCE</scope>
    <source>
        <strain evidence="5">SN1J23N</strain>
    </source>
</reference>
<sequence length="142" mass="16608">MATKKENKQKPLEQVLMDSCNKLRSNMSGINYMYFVMGLVFLKFASIKFEKRREELLNSKDNFAVNFSSFYVEKNVFYIPEYARWSFIKDHAKTGAKIKIIENGKEVEKNYTIGMLIDFALEELEKSNPQLRGGGITNRNLW</sequence>
<dbReference type="Proteomes" id="UP001233782">
    <property type="component" value="Unassembled WGS sequence"/>
</dbReference>
<keyword evidence="2" id="KW-0680">Restriction system</keyword>
<evidence type="ECO:0000313" key="5">
    <source>
        <dbReference type="EMBL" id="MDI3047918.1"/>
    </source>
</evidence>
<accession>A0AAP4EM29</accession>
<dbReference type="Gene3D" id="1.20.1260.30">
    <property type="match status" value="1"/>
</dbReference>
<keyword evidence="3" id="KW-1133">Transmembrane helix</keyword>
<evidence type="ECO:0000256" key="2">
    <source>
        <dbReference type="ARBA" id="ARBA00022747"/>
    </source>
</evidence>
<dbReference type="InterPro" id="IPR029063">
    <property type="entry name" value="SAM-dependent_MTases_sf"/>
</dbReference>
<dbReference type="Pfam" id="PF12161">
    <property type="entry name" value="HsdM_N"/>
    <property type="match status" value="1"/>
</dbReference>
<evidence type="ECO:0000256" key="1">
    <source>
        <dbReference type="ARBA" id="ARBA00006594"/>
    </source>
</evidence>
<dbReference type="InterPro" id="IPR038333">
    <property type="entry name" value="T1MK-like_N_sf"/>
</dbReference>
<gene>
    <name evidence="5" type="ORF">QJ129_01390</name>
</gene>
<comment type="similarity">
    <text evidence="1">Belongs to the N(4)/N(6)-methyltransferase family.</text>
</comment>
<proteinExistence type="inferred from homology"/>
<feature type="domain" description="N6 adenine-specific DNA methyltransferase N-terminal" evidence="4">
    <location>
        <begin position="12"/>
        <end position="133"/>
    </location>
</feature>
<dbReference type="GO" id="GO:0009307">
    <property type="term" value="P:DNA restriction-modification system"/>
    <property type="evidence" value="ECO:0007669"/>
    <property type="project" value="UniProtKB-KW"/>
</dbReference>
<name>A0AAP4EM29_9BACT</name>
<dbReference type="RefSeq" id="WP_282208604.1">
    <property type="nucleotide sequence ID" value="NZ_JASBCP010000002.1"/>
</dbReference>
<keyword evidence="3" id="KW-0812">Transmembrane</keyword>
<evidence type="ECO:0000313" key="6">
    <source>
        <dbReference type="Proteomes" id="UP001233782"/>
    </source>
</evidence>
<dbReference type="PANTHER" id="PTHR42998:SF1">
    <property type="entry name" value="TYPE I RESTRICTION ENZYME HINDI METHYLASE SUBUNIT"/>
    <property type="match status" value="1"/>
</dbReference>
<keyword evidence="3" id="KW-0472">Membrane</keyword>
<evidence type="ECO:0000259" key="4">
    <source>
        <dbReference type="Pfam" id="PF12161"/>
    </source>
</evidence>
<dbReference type="AlphaFoldDB" id="A0AAP4EM29"/>